<keyword evidence="1" id="KW-1133">Transmembrane helix</keyword>
<reference evidence="2" key="1">
    <citation type="journal article" date="2014" name="Front. Microbiol.">
        <title>High frequency of phylogenetically diverse reductive dehalogenase-homologous genes in deep subseafloor sedimentary metagenomes.</title>
        <authorList>
            <person name="Kawai M."/>
            <person name="Futagami T."/>
            <person name="Toyoda A."/>
            <person name="Takaki Y."/>
            <person name="Nishi S."/>
            <person name="Hori S."/>
            <person name="Arai W."/>
            <person name="Tsubouchi T."/>
            <person name="Morono Y."/>
            <person name="Uchiyama I."/>
            <person name="Ito T."/>
            <person name="Fujiyama A."/>
            <person name="Inagaki F."/>
            <person name="Takami H."/>
        </authorList>
    </citation>
    <scope>NUCLEOTIDE SEQUENCE</scope>
    <source>
        <strain evidence="2">Expedition CK06-06</strain>
    </source>
</reference>
<proteinExistence type="predicted"/>
<comment type="caution">
    <text evidence="2">The sequence shown here is derived from an EMBL/GenBank/DDBJ whole genome shotgun (WGS) entry which is preliminary data.</text>
</comment>
<feature type="transmembrane region" description="Helical" evidence="1">
    <location>
        <begin position="97"/>
        <end position="121"/>
    </location>
</feature>
<keyword evidence="1" id="KW-0812">Transmembrane</keyword>
<dbReference type="AlphaFoldDB" id="X1BWV3"/>
<organism evidence="2">
    <name type="scientific">marine sediment metagenome</name>
    <dbReference type="NCBI Taxonomy" id="412755"/>
    <lineage>
        <taxon>unclassified sequences</taxon>
        <taxon>metagenomes</taxon>
        <taxon>ecological metagenomes</taxon>
    </lineage>
</organism>
<name>X1BWV3_9ZZZZ</name>
<evidence type="ECO:0000313" key="2">
    <source>
        <dbReference type="EMBL" id="GAH00281.1"/>
    </source>
</evidence>
<feature type="non-terminal residue" evidence="2">
    <location>
        <position position="123"/>
    </location>
</feature>
<protein>
    <submittedName>
        <fullName evidence="2">Uncharacterized protein</fullName>
    </submittedName>
</protein>
<feature type="transmembrane region" description="Helical" evidence="1">
    <location>
        <begin position="26"/>
        <end position="48"/>
    </location>
</feature>
<gene>
    <name evidence="2" type="ORF">S01H4_37445</name>
</gene>
<evidence type="ECO:0000256" key="1">
    <source>
        <dbReference type="SAM" id="Phobius"/>
    </source>
</evidence>
<dbReference type="EMBL" id="BART01020115">
    <property type="protein sequence ID" value="GAH00281.1"/>
    <property type="molecule type" value="Genomic_DNA"/>
</dbReference>
<feature type="transmembrane region" description="Helical" evidence="1">
    <location>
        <begin position="60"/>
        <end position="85"/>
    </location>
</feature>
<sequence length="123" mass="13105">MDFIISALVIIPVSLPSLFNIGSLLILLFIIIFTTLLIGYLVGGGLYLKKLKKFGKNIAVITPFQALGAWVFVTISVLFLGPFIIRTGVANPGSFYSYLPMAIVLGAISCATAPAATLAIVRE</sequence>
<keyword evidence="1" id="KW-0472">Membrane</keyword>
<accession>X1BWV3</accession>